<dbReference type="Pfam" id="PF00156">
    <property type="entry name" value="Pribosyltran"/>
    <property type="match status" value="1"/>
</dbReference>
<sequence>MPVLFDRTCILCGRVLPAEKHSAVLCPDCAREVRTEYRYHGELSVPGADGAAAALCYRGAVKEALHRFKFGGRPQYAAWFAAEMAAVLAAQLDRWQPTCITYLPLGFLRARERGYNQAELLARPIAQSLSLPCVSALRKRPFTARQSVQQDAAARRKNAAGSLLPGRVPLAGERVVVIDDIVTTGSTAADAAHVLRSMGAACVFVLAAAKTVD</sequence>
<accession>A0ABR7GJ91</accession>
<reference evidence="3 4" key="1">
    <citation type="submission" date="2020-08" db="EMBL/GenBank/DDBJ databases">
        <title>Genome public.</title>
        <authorList>
            <person name="Liu C."/>
            <person name="Sun Q."/>
        </authorList>
    </citation>
    <scope>NUCLEOTIDE SEQUENCE [LARGE SCALE GENOMIC DNA]</scope>
    <source>
        <strain evidence="3 4">M2</strain>
    </source>
</reference>
<evidence type="ECO:0000313" key="3">
    <source>
        <dbReference type="EMBL" id="MBC5694386.1"/>
    </source>
</evidence>
<comment type="similarity">
    <text evidence="1">Belongs to the ComF/GntX family.</text>
</comment>
<dbReference type="Proteomes" id="UP000641741">
    <property type="component" value="Unassembled WGS sequence"/>
</dbReference>
<dbReference type="RefSeq" id="WP_186968717.1">
    <property type="nucleotide sequence ID" value="NZ_JACOPK010000001.1"/>
</dbReference>
<organism evidence="3 4">
    <name type="scientific">Agathobaculum hominis</name>
    <dbReference type="NCBI Taxonomy" id="2763014"/>
    <lineage>
        <taxon>Bacteria</taxon>
        <taxon>Bacillati</taxon>
        <taxon>Bacillota</taxon>
        <taxon>Clostridia</taxon>
        <taxon>Eubacteriales</taxon>
        <taxon>Butyricicoccaceae</taxon>
        <taxon>Agathobaculum</taxon>
    </lineage>
</organism>
<dbReference type="Gene3D" id="3.40.50.2020">
    <property type="match status" value="1"/>
</dbReference>
<dbReference type="PANTHER" id="PTHR47505">
    <property type="entry name" value="DNA UTILIZATION PROTEIN YHGH"/>
    <property type="match status" value="1"/>
</dbReference>
<feature type="domain" description="Phosphoribosyltransferase" evidence="2">
    <location>
        <begin position="120"/>
        <end position="203"/>
    </location>
</feature>
<protein>
    <submittedName>
        <fullName evidence="3">ComF family protein</fullName>
    </submittedName>
</protein>
<dbReference type="SUPFAM" id="SSF53271">
    <property type="entry name" value="PRTase-like"/>
    <property type="match status" value="1"/>
</dbReference>
<evidence type="ECO:0000256" key="1">
    <source>
        <dbReference type="ARBA" id="ARBA00008007"/>
    </source>
</evidence>
<dbReference type="PANTHER" id="PTHR47505:SF1">
    <property type="entry name" value="DNA UTILIZATION PROTEIN YHGH"/>
    <property type="match status" value="1"/>
</dbReference>
<dbReference type="EMBL" id="JACOPK010000001">
    <property type="protein sequence ID" value="MBC5694386.1"/>
    <property type="molecule type" value="Genomic_DNA"/>
</dbReference>
<proteinExistence type="inferred from homology"/>
<comment type="caution">
    <text evidence="3">The sequence shown here is derived from an EMBL/GenBank/DDBJ whole genome shotgun (WGS) entry which is preliminary data.</text>
</comment>
<dbReference type="InterPro" id="IPR051910">
    <property type="entry name" value="ComF/GntX_DNA_util-trans"/>
</dbReference>
<dbReference type="CDD" id="cd06223">
    <property type="entry name" value="PRTases_typeI"/>
    <property type="match status" value="1"/>
</dbReference>
<name>A0ABR7GJ91_9FIRM</name>
<dbReference type="InterPro" id="IPR000836">
    <property type="entry name" value="PRTase_dom"/>
</dbReference>
<evidence type="ECO:0000313" key="4">
    <source>
        <dbReference type="Proteomes" id="UP000641741"/>
    </source>
</evidence>
<keyword evidence="4" id="KW-1185">Reference proteome</keyword>
<dbReference type="InterPro" id="IPR029057">
    <property type="entry name" value="PRTase-like"/>
</dbReference>
<gene>
    <name evidence="3" type="ORF">H8S02_00230</name>
</gene>
<evidence type="ECO:0000259" key="2">
    <source>
        <dbReference type="Pfam" id="PF00156"/>
    </source>
</evidence>